<gene>
    <name evidence="2" type="ORF">KC01_LOCUS12535</name>
</gene>
<name>A0AAV2JVR5_KNICA</name>
<keyword evidence="3" id="KW-1185">Reference proteome</keyword>
<dbReference type="AlphaFoldDB" id="A0AAV2JVR5"/>
<dbReference type="EMBL" id="OZ035837">
    <property type="protein sequence ID" value="CAL1581818.1"/>
    <property type="molecule type" value="Genomic_DNA"/>
</dbReference>
<evidence type="ECO:0000256" key="1">
    <source>
        <dbReference type="SAM" id="MobiDB-lite"/>
    </source>
</evidence>
<sequence length="168" mass="17756">MRCEGRGAQGGSSKGGGSSIAHTGQHRDEESSTPLLSFRLCPLPSVRPASDTYTSLSEEGSRIIGVRAVGRLGEEGIARLNWSSQPAEEAGRLAPTEGHRVGPYYNYHAADGDMLDSNISLGGVMETKAPTATEKKECKPSALDGSSFSELPKKPSPTTINRGRLLSL</sequence>
<feature type="compositionally biased region" description="Gly residues" evidence="1">
    <location>
        <begin position="7"/>
        <end position="18"/>
    </location>
</feature>
<organism evidence="2 3">
    <name type="scientific">Knipowitschia caucasica</name>
    <name type="common">Caucasian dwarf goby</name>
    <name type="synonym">Pomatoschistus caucasicus</name>
    <dbReference type="NCBI Taxonomy" id="637954"/>
    <lineage>
        <taxon>Eukaryota</taxon>
        <taxon>Metazoa</taxon>
        <taxon>Chordata</taxon>
        <taxon>Craniata</taxon>
        <taxon>Vertebrata</taxon>
        <taxon>Euteleostomi</taxon>
        <taxon>Actinopterygii</taxon>
        <taxon>Neopterygii</taxon>
        <taxon>Teleostei</taxon>
        <taxon>Neoteleostei</taxon>
        <taxon>Acanthomorphata</taxon>
        <taxon>Gobiaria</taxon>
        <taxon>Gobiiformes</taxon>
        <taxon>Gobioidei</taxon>
        <taxon>Gobiidae</taxon>
        <taxon>Gobiinae</taxon>
        <taxon>Knipowitschia</taxon>
    </lineage>
</organism>
<feature type="region of interest" description="Disordered" evidence="1">
    <location>
        <begin position="1"/>
        <end position="36"/>
    </location>
</feature>
<protein>
    <submittedName>
        <fullName evidence="2">Uncharacterized protein</fullName>
    </submittedName>
</protein>
<feature type="region of interest" description="Disordered" evidence="1">
    <location>
        <begin position="128"/>
        <end position="168"/>
    </location>
</feature>
<accession>A0AAV2JVR5</accession>
<proteinExistence type="predicted"/>
<evidence type="ECO:0000313" key="3">
    <source>
        <dbReference type="Proteomes" id="UP001497482"/>
    </source>
</evidence>
<evidence type="ECO:0000313" key="2">
    <source>
        <dbReference type="EMBL" id="CAL1581818.1"/>
    </source>
</evidence>
<reference evidence="2 3" key="1">
    <citation type="submission" date="2024-04" db="EMBL/GenBank/DDBJ databases">
        <authorList>
            <person name="Waldvogel A.-M."/>
            <person name="Schoenle A."/>
        </authorList>
    </citation>
    <scope>NUCLEOTIDE SEQUENCE [LARGE SCALE GENOMIC DNA]</scope>
</reference>
<dbReference type="Proteomes" id="UP001497482">
    <property type="component" value="Chromosome 15"/>
</dbReference>